<reference evidence="1 2" key="1">
    <citation type="submission" date="2016-12" db="EMBL/GenBank/DDBJ databases">
        <authorList>
            <person name="Song W.-J."/>
            <person name="Kurnit D.M."/>
        </authorList>
    </citation>
    <scope>NUCLEOTIDE SEQUENCE [LARGE SCALE GENOMIC DNA]</scope>
    <source>
        <strain evidence="1 2">STM7296</strain>
    </source>
</reference>
<dbReference type="Proteomes" id="UP000187012">
    <property type="component" value="Unassembled WGS sequence"/>
</dbReference>
<evidence type="ECO:0000313" key="1">
    <source>
        <dbReference type="EMBL" id="SIT45888.1"/>
    </source>
</evidence>
<organism evidence="1 2">
    <name type="scientific">Paraburkholderia ribeironis</name>
    <dbReference type="NCBI Taxonomy" id="1247936"/>
    <lineage>
        <taxon>Bacteria</taxon>
        <taxon>Pseudomonadati</taxon>
        <taxon>Pseudomonadota</taxon>
        <taxon>Betaproteobacteria</taxon>
        <taxon>Burkholderiales</taxon>
        <taxon>Burkholderiaceae</taxon>
        <taxon>Paraburkholderia</taxon>
    </lineage>
</organism>
<name>A0A1N7SEQ1_9BURK</name>
<keyword evidence="2" id="KW-1185">Reference proteome</keyword>
<accession>A0A1N7SEQ1</accession>
<proteinExistence type="predicted"/>
<evidence type="ECO:0000313" key="2">
    <source>
        <dbReference type="Proteomes" id="UP000187012"/>
    </source>
</evidence>
<sequence>MTLMSVHAIATAAGDSVGVRRIHDPAARFVPLPMLRV</sequence>
<dbReference type="AlphaFoldDB" id="A0A1N7SEQ1"/>
<protein>
    <submittedName>
        <fullName evidence="1">Uncharacterized protein</fullName>
    </submittedName>
</protein>
<dbReference type="EMBL" id="CYGX02000060">
    <property type="protein sequence ID" value="SIT45888.1"/>
    <property type="molecule type" value="Genomic_DNA"/>
</dbReference>
<gene>
    <name evidence="1" type="ORF">BN2475_600013</name>
</gene>